<dbReference type="PROSITE" id="PS00108">
    <property type="entry name" value="PROTEIN_KINASE_ST"/>
    <property type="match status" value="1"/>
</dbReference>
<keyword evidence="5 12" id="KW-0418">Kinase</keyword>
<dbReference type="KEGG" id="som:SOMG_03044"/>
<dbReference type="InterPro" id="IPR000719">
    <property type="entry name" value="Prot_kinase_dom"/>
</dbReference>
<dbReference type="GO" id="GO:0007095">
    <property type="term" value="P:mitotic G2 DNA damage checkpoint signaling"/>
    <property type="evidence" value="ECO:0007669"/>
    <property type="project" value="TreeGrafter"/>
</dbReference>
<name>A0AAE9WCD6_9SCHI</name>
<evidence type="ECO:0000313" key="13">
    <source>
        <dbReference type="Proteomes" id="UP001212411"/>
    </source>
</evidence>
<organism evidence="12 13">
    <name type="scientific">Schizosaccharomyces osmophilus</name>
    <dbReference type="NCBI Taxonomy" id="2545709"/>
    <lineage>
        <taxon>Eukaryota</taxon>
        <taxon>Fungi</taxon>
        <taxon>Dikarya</taxon>
        <taxon>Ascomycota</taxon>
        <taxon>Taphrinomycotina</taxon>
        <taxon>Schizosaccharomycetes</taxon>
        <taxon>Schizosaccharomycetales</taxon>
        <taxon>Schizosaccharomycetaceae</taxon>
        <taxon>Schizosaccharomyces</taxon>
    </lineage>
</organism>
<dbReference type="InterPro" id="IPR011009">
    <property type="entry name" value="Kinase-like_dom_sf"/>
</dbReference>
<dbReference type="Pfam" id="PF00069">
    <property type="entry name" value="Pkinase"/>
    <property type="match status" value="1"/>
</dbReference>
<evidence type="ECO:0000256" key="2">
    <source>
        <dbReference type="ARBA" id="ARBA00022527"/>
    </source>
</evidence>
<reference evidence="12 13" key="1">
    <citation type="journal article" date="2023" name="G3 (Bethesda)">
        <title>A high-quality reference genome for the fission yeast Schizosaccharomyces osmophilus.</title>
        <authorList>
            <person name="Jia G.S."/>
            <person name="Zhang W.C."/>
            <person name="Liang Y."/>
            <person name="Liu X.H."/>
            <person name="Rhind N."/>
            <person name="Pidoux A."/>
            <person name="Brysch-Herzberg M."/>
            <person name="Du L.L."/>
        </authorList>
    </citation>
    <scope>NUCLEOTIDE SEQUENCE [LARGE SCALE GENOMIC DNA]</scope>
    <source>
        <strain evidence="12 13">CBS 15793</strain>
    </source>
</reference>
<keyword evidence="13" id="KW-1185">Reference proteome</keyword>
<evidence type="ECO:0000256" key="4">
    <source>
        <dbReference type="ARBA" id="ARBA00022741"/>
    </source>
</evidence>
<evidence type="ECO:0000256" key="9">
    <source>
        <dbReference type="PROSITE-ProRule" id="PRU10141"/>
    </source>
</evidence>
<protein>
    <recommendedName>
        <fullName evidence="1">non-specific serine/threonine protein kinase</fullName>
        <ecNumber evidence="1">2.7.11.1</ecNumber>
    </recommendedName>
</protein>
<evidence type="ECO:0000256" key="7">
    <source>
        <dbReference type="ARBA" id="ARBA00047899"/>
    </source>
</evidence>
<dbReference type="AlphaFoldDB" id="A0AAE9WCD6"/>
<gene>
    <name evidence="12" type="primary">chk1</name>
    <name evidence="12" type="ORF">SOMG_03044</name>
</gene>
<keyword evidence="4 9" id="KW-0547">Nucleotide-binding</keyword>
<dbReference type="PROSITE" id="PS50011">
    <property type="entry name" value="PROTEIN_KINASE_DOM"/>
    <property type="match status" value="1"/>
</dbReference>
<dbReference type="Proteomes" id="UP001212411">
    <property type="component" value="Chromosome 2"/>
</dbReference>
<evidence type="ECO:0000256" key="6">
    <source>
        <dbReference type="ARBA" id="ARBA00022840"/>
    </source>
</evidence>
<dbReference type="EC" id="2.7.11.1" evidence="1"/>
<feature type="binding site" evidence="9">
    <location>
        <position position="38"/>
    </location>
    <ligand>
        <name>ATP</name>
        <dbReference type="ChEBI" id="CHEBI:30616"/>
    </ligand>
</feature>
<dbReference type="PROSITE" id="PS00107">
    <property type="entry name" value="PROTEIN_KINASE_ATP"/>
    <property type="match status" value="1"/>
</dbReference>
<dbReference type="SUPFAM" id="SSF56112">
    <property type="entry name" value="Protein kinase-like (PK-like)"/>
    <property type="match status" value="1"/>
</dbReference>
<proteinExistence type="inferred from homology"/>
<comment type="catalytic activity">
    <reaction evidence="8">
        <text>L-seryl-[protein] + ATP = O-phospho-L-seryl-[protein] + ADP + H(+)</text>
        <dbReference type="Rhea" id="RHEA:17989"/>
        <dbReference type="Rhea" id="RHEA-COMP:9863"/>
        <dbReference type="Rhea" id="RHEA-COMP:11604"/>
        <dbReference type="ChEBI" id="CHEBI:15378"/>
        <dbReference type="ChEBI" id="CHEBI:29999"/>
        <dbReference type="ChEBI" id="CHEBI:30616"/>
        <dbReference type="ChEBI" id="CHEBI:83421"/>
        <dbReference type="ChEBI" id="CHEBI:456216"/>
        <dbReference type="EC" id="2.7.11.1"/>
    </reaction>
</comment>
<dbReference type="GeneID" id="80876524"/>
<dbReference type="GO" id="GO:0005634">
    <property type="term" value="C:nucleus"/>
    <property type="evidence" value="ECO:0007669"/>
    <property type="project" value="TreeGrafter"/>
</dbReference>
<evidence type="ECO:0000256" key="5">
    <source>
        <dbReference type="ARBA" id="ARBA00022777"/>
    </source>
</evidence>
<dbReference type="GO" id="GO:0035861">
    <property type="term" value="C:site of double-strand break"/>
    <property type="evidence" value="ECO:0007669"/>
    <property type="project" value="TreeGrafter"/>
</dbReference>
<sequence length="494" mass="55536">MTKSIENFPCHIGKEIGTGAFASVRLCYDENAKIYAVKFINKKFATKCMGSSVWARRIASEVQLHRLCNGHKNIIHFYDTAENLHWRWVTLEFAQGGDLFDKIEPDVGVDEDVAQFYFAQLMEGISFMHSKGVAHRDLKPENILLDYNGNLKLSDFGFASLYAYKGKSRLLNSPVGSPPYAAPEITGQYDGAKVDIWSCGIILFALLSGNTPWDEAISNTGDYLIYRKQGERPSSYPWNRLSPGAYSVITGMLRTDPSKRFPTKRILQHPWLTSNISFRTDNGNCSDPVALASRLMLKLHIDLDKPRSSLTDSASYGTISMTQPTTKVSDSDIHDHTAIYGHLSQPVQVNEEVDASELMEKDPSLSQFCNTNGFIERLAGKATNFYEICPPERLTRFYSKASKQYIIDRLYDALRLLAVSLTTKHTIGQSMLYVKLHDKRKCLLQGEIALKTLGHNLELVNFIKSSGDPLEWRTFFKNVVSSLGKPIVLTDITS</sequence>
<keyword evidence="6 9" id="KW-0067">ATP-binding</keyword>
<dbReference type="GO" id="GO:0005524">
    <property type="term" value="F:ATP binding"/>
    <property type="evidence" value="ECO:0007669"/>
    <property type="project" value="UniProtKB-UniRule"/>
</dbReference>
<dbReference type="Gene3D" id="1.10.510.10">
    <property type="entry name" value="Transferase(Phosphotransferase) domain 1"/>
    <property type="match status" value="1"/>
</dbReference>
<dbReference type="PANTHER" id="PTHR43895">
    <property type="entry name" value="CALCIUM/CALMODULIN-DEPENDENT PROTEIN KINASE KINASE-RELATED"/>
    <property type="match status" value="1"/>
</dbReference>
<evidence type="ECO:0000259" key="11">
    <source>
        <dbReference type="PROSITE" id="PS50011"/>
    </source>
</evidence>
<keyword evidence="3" id="KW-0808">Transferase</keyword>
<dbReference type="EMBL" id="CP115612">
    <property type="protein sequence ID" value="WBW73664.1"/>
    <property type="molecule type" value="Genomic_DNA"/>
</dbReference>
<evidence type="ECO:0000256" key="1">
    <source>
        <dbReference type="ARBA" id="ARBA00012513"/>
    </source>
</evidence>
<feature type="domain" description="Protein kinase" evidence="11">
    <location>
        <begin position="10"/>
        <end position="272"/>
    </location>
</feature>
<dbReference type="SMART" id="SM00220">
    <property type="entry name" value="S_TKc"/>
    <property type="match status" value="1"/>
</dbReference>
<dbReference type="FunFam" id="1.10.510.10:FF:000571">
    <property type="entry name" value="Maternal embryonic leucine zipper kinase"/>
    <property type="match status" value="1"/>
</dbReference>
<evidence type="ECO:0000256" key="10">
    <source>
        <dbReference type="RuleBase" id="RU000304"/>
    </source>
</evidence>
<evidence type="ECO:0000256" key="8">
    <source>
        <dbReference type="ARBA" id="ARBA00048679"/>
    </source>
</evidence>
<dbReference type="PANTHER" id="PTHR43895:SF32">
    <property type="entry name" value="SERINE_THREONINE-PROTEIN KINASE CHK1"/>
    <property type="match status" value="1"/>
</dbReference>
<comment type="catalytic activity">
    <reaction evidence="7">
        <text>L-threonyl-[protein] + ATP = O-phospho-L-threonyl-[protein] + ADP + H(+)</text>
        <dbReference type="Rhea" id="RHEA:46608"/>
        <dbReference type="Rhea" id="RHEA-COMP:11060"/>
        <dbReference type="Rhea" id="RHEA-COMP:11605"/>
        <dbReference type="ChEBI" id="CHEBI:15378"/>
        <dbReference type="ChEBI" id="CHEBI:30013"/>
        <dbReference type="ChEBI" id="CHEBI:30616"/>
        <dbReference type="ChEBI" id="CHEBI:61977"/>
        <dbReference type="ChEBI" id="CHEBI:456216"/>
        <dbReference type="EC" id="2.7.11.1"/>
    </reaction>
</comment>
<dbReference type="InterPro" id="IPR008271">
    <property type="entry name" value="Ser/Thr_kinase_AS"/>
</dbReference>
<dbReference type="GO" id="GO:0004674">
    <property type="term" value="F:protein serine/threonine kinase activity"/>
    <property type="evidence" value="ECO:0007669"/>
    <property type="project" value="UniProtKB-KW"/>
</dbReference>
<dbReference type="GO" id="GO:0005737">
    <property type="term" value="C:cytoplasm"/>
    <property type="evidence" value="ECO:0007669"/>
    <property type="project" value="TreeGrafter"/>
</dbReference>
<dbReference type="InterPro" id="IPR017441">
    <property type="entry name" value="Protein_kinase_ATP_BS"/>
</dbReference>
<evidence type="ECO:0000313" key="12">
    <source>
        <dbReference type="EMBL" id="WBW73664.1"/>
    </source>
</evidence>
<comment type="similarity">
    <text evidence="10">Belongs to the protein kinase superfamily.</text>
</comment>
<evidence type="ECO:0000256" key="3">
    <source>
        <dbReference type="ARBA" id="ARBA00022679"/>
    </source>
</evidence>
<accession>A0AAE9WCD6</accession>
<dbReference type="RefSeq" id="XP_056037907.1">
    <property type="nucleotide sequence ID" value="XM_056181835.1"/>
</dbReference>
<keyword evidence="2 10" id="KW-0723">Serine/threonine-protein kinase</keyword>